<dbReference type="PANTHER" id="PTHR31123:SF4">
    <property type="entry name" value="PROTEIN ALCS"/>
    <property type="match status" value="1"/>
</dbReference>
<evidence type="ECO:0000313" key="8">
    <source>
        <dbReference type="EMBL" id="KAF3803985.1"/>
    </source>
</evidence>
<evidence type="ECO:0000256" key="1">
    <source>
        <dbReference type="ARBA" id="ARBA00004141"/>
    </source>
</evidence>
<dbReference type="AlphaFoldDB" id="A0A8H4CHC1"/>
<organism evidence="8 9">
    <name type="scientific">Colletotrichum gloeosporioides</name>
    <name type="common">Anthracnose fungus</name>
    <name type="synonym">Glomerella cingulata</name>
    <dbReference type="NCBI Taxonomy" id="474922"/>
    <lineage>
        <taxon>Eukaryota</taxon>
        <taxon>Fungi</taxon>
        <taxon>Dikarya</taxon>
        <taxon>Ascomycota</taxon>
        <taxon>Pezizomycotina</taxon>
        <taxon>Sordariomycetes</taxon>
        <taxon>Hypocreomycetidae</taxon>
        <taxon>Glomerellales</taxon>
        <taxon>Glomerellaceae</taxon>
        <taxon>Colletotrichum</taxon>
        <taxon>Colletotrichum gloeosporioides species complex</taxon>
    </lineage>
</organism>
<reference evidence="8" key="1">
    <citation type="journal article" date="2020" name="Phytopathology">
        <title>Genome sequence and comparative analysis of Colletotrichum gloeosporioides isolated from Liriodendron leaves.</title>
        <authorList>
            <person name="Fu F.F."/>
            <person name="Hao Z."/>
            <person name="Wang P."/>
            <person name="Lu Y."/>
            <person name="Xue L.J."/>
            <person name="Wei G."/>
            <person name="Tian Y."/>
            <person name="Baishi H."/>
            <person name="Xu H."/>
            <person name="Shi J."/>
            <person name="Cheng T."/>
            <person name="Wang G."/>
            <person name="Yi Y."/>
            <person name="Chen J."/>
        </authorList>
    </citation>
    <scope>NUCLEOTIDE SEQUENCE</scope>
    <source>
        <strain evidence="8">Lc1</strain>
    </source>
</reference>
<evidence type="ECO:0000256" key="3">
    <source>
        <dbReference type="ARBA" id="ARBA00022692"/>
    </source>
</evidence>
<comment type="subcellular location">
    <subcellularLocation>
        <location evidence="1">Membrane</location>
        <topology evidence="1">Multi-pass membrane protein</topology>
    </subcellularLocation>
</comment>
<gene>
    <name evidence="8" type="ORF">GCG54_00008489</name>
</gene>
<evidence type="ECO:0000256" key="5">
    <source>
        <dbReference type="ARBA" id="ARBA00023136"/>
    </source>
</evidence>
<dbReference type="GO" id="GO:0005886">
    <property type="term" value="C:plasma membrane"/>
    <property type="evidence" value="ECO:0007669"/>
    <property type="project" value="TreeGrafter"/>
</dbReference>
<comment type="similarity">
    <text evidence="2">Belongs to the acetate uptake transporter (AceTr) (TC 2.A.96) family.</text>
</comment>
<dbReference type="PANTHER" id="PTHR31123">
    <property type="entry name" value="ACCUMULATION OF DYADS PROTEIN 2-RELATED"/>
    <property type="match status" value="1"/>
</dbReference>
<feature type="transmembrane region" description="Helical" evidence="7">
    <location>
        <begin position="152"/>
        <end position="173"/>
    </location>
</feature>
<protein>
    <submittedName>
        <fullName evidence="8">Protein alcS</fullName>
    </submittedName>
</protein>
<feature type="transmembrane region" description="Helical" evidence="7">
    <location>
        <begin position="125"/>
        <end position="145"/>
    </location>
</feature>
<dbReference type="InterPro" id="IPR051633">
    <property type="entry name" value="AceTr"/>
</dbReference>
<feature type="transmembrane region" description="Helical" evidence="7">
    <location>
        <begin position="261"/>
        <end position="282"/>
    </location>
</feature>
<dbReference type="GeneID" id="69015630"/>
<evidence type="ECO:0000256" key="2">
    <source>
        <dbReference type="ARBA" id="ARBA00005587"/>
    </source>
</evidence>
<dbReference type="InterPro" id="IPR000791">
    <property type="entry name" value="Gpr1/Fun34/SatP-like"/>
</dbReference>
<reference evidence="8" key="2">
    <citation type="submission" date="2020-03" db="EMBL/GenBank/DDBJ databases">
        <authorList>
            <person name="Fu F.-F."/>
            <person name="Chen J."/>
        </authorList>
    </citation>
    <scope>NUCLEOTIDE SEQUENCE</scope>
    <source>
        <strain evidence="8">Lc1</strain>
    </source>
</reference>
<feature type="region of interest" description="Disordered" evidence="6">
    <location>
        <begin position="1"/>
        <end position="36"/>
    </location>
</feature>
<feature type="transmembrane region" description="Helical" evidence="7">
    <location>
        <begin position="193"/>
        <end position="214"/>
    </location>
</feature>
<dbReference type="Proteomes" id="UP000613401">
    <property type="component" value="Unassembled WGS sequence"/>
</dbReference>
<keyword evidence="9" id="KW-1185">Reference proteome</keyword>
<dbReference type="EMBL" id="WVTB01000052">
    <property type="protein sequence ID" value="KAF3803985.1"/>
    <property type="molecule type" value="Genomic_DNA"/>
</dbReference>
<evidence type="ECO:0000313" key="9">
    <source>
        <dbReference type="Proteomes" id="UP000613401"/>
    </source>
</evidence>
<feature type="transmembrane region" description="Helical" evidence="7">
    <location>
        <begin position="94"/>
        <end position="113"/>
    </location>
</feature>
<feature type="compositionally biased region" description="Basic residues" evidence="6">
    <location>
        <begin position="15"/>
        <end position="25"/>
    </location>
</feature>
<dbReference type="GO" id="GO:0015123">
    <property type="term" value="F:acetate transmembrane transporter activity"/>
    <property type="evidence" value="ECO:0007669"/>
    <property type="project" value="TreeGrafter"/>
</dbReference>
<name>A0A8H4CHC1_COLGL</name>
<dbReference type="RefSeq" id="XP_045263144.1">
    <property type="nucleotide sequence ID" value="XM_045408454.1"/>
</dbReference>
<accession>A0A8H4CHC1</accession>
<proteinExistence type="inferred from homology"/>
<keyword evidence="3 7" id="KW-0812">Transmembrane</keyword>
<evidence type="ECO:0000256" key="7">
    <source>
        <dbReference type="SAM" id="Phobius"/>
    </source>
</evidence>
<evidence type="ECO:0000256" key="4">
    <source>
        <dbReference type="ARBA" id="ARBA00022989"/>
    </source>
</evidence>
<comment type="caution">
    <text evidence="8">The sequence shown here is derived from an EMBL/GenBank/DDBJ whole genome shotgun (WGS) entry which is preliminary data.</text>
</comment>
<keyword evidence="5 7" id="KW-0472">Membrane</keyword>
<sequence length="309" mass="33426">MATMDHKEFQEVRSHSHHNGHHRPPRGPPTPQANGYEYADEYIHPEMSRDDALKRMKTAGSISISPELFEKLYLSPQNQVKGELRKTFGNPTPIAIVGFLISLTPLCCDLMGWRGAGGSGAAGIPIYFFFGGLLMFVGGLLEWVLGNTFPATVFTTFGAFWASFGGTLNPSFAAFSSYAPAGEAGAAGLATKGFNASFGFITLAMGMICLVFLVCSLRTNIVFFVIFLTLVPVFGLITAAYWFLAMDFTGNSAFAAKLLEAAGACAFVTCMAGWWLIFAILLPSVDFPLEIPVGDLSRVIRGRSERSQV</sequence>
<feature type="compositionally biased region" description="Basic and acidic residues" evidence="6">
    <location>
        <begin position="1"/>
        <end position="14"/>
    </location>
</feature>
<evidence type="ECO:0000256" key="6">
    <source>
        <dbReference type="SAM" id="MobiDB-lite"/>
    </source>
</evidence>
<feature type="transmembrane region" description="Helical" evidence="7">
    <location>
        <begin position="221"/>
        <end position="241"/>
    </location>
</feature>
<dbReference type="Pfam" id="PF01184">
    <property type="entry name" value="Gpr1_Fun34_YaaH"/>
    <property type="match status" value="1"/>
</dbReference>
<keyword evidence="4 7" id="KW-1133">Transmembrane helix</keyword>